<name>X1RWK6_9ZZZZ</name>
<dbReference type="AlphaFoldDB" id="X1RWK6"/>
<accession>X1RWK6</accession>
<gene>
    <name evidence="1" type="ORF">S12H4_19639</name>
</gene>
<reference evidence="1" key="1">
    <citation type="journal article" date="2014" name="Front. Microbiol.">
        <title>High frequency of phylogenetically diverse reductive dehalogenase-homologous genes in deep subseafloor sedimentary metagenomes.</title>
        <authorList>
            <person name="Kawai M."/>
            <person name="Futagami T."/>
            <person name="Toyoda A."/>
            <person name="Takaki Y."/>
            <person name="Nishi S."/>
            <person name="Hori S."/>
            <person name="Arai W."/>
            <person name="Tsubouchi T."/>
            <person name="Morono Y."/>
            <person name="Uchiyama I."/>
            <person name="Ito T."/>
            <person name="Fujiyama A."/>
            <person name="Inagaki F."/>
            <person name="Takami H."/>
        </authorList>
    </citation>
    <scope>NUCLEOTIDE SEQUENCE</scope>
    <source>
        <strain evidence="1">Expedition CK06-06</strain>
    </source>
</reference>
<evidence type="ECO:0000313" key="1">
    <source>
        <dbReference type="EMBL" id="GAI85043.1"/>
    </source>
</evidence>
<sequence>MNQEEKARRYDWLLGQHKSIENQIARVPKLPLEETFQSMDSSEYTQQNQEIVNQLKNKLVQIDNEVRKLF</sequence>
<organism evidence="1">
    <name type="scientific">marine sediment metagenome</name>
    <dbReference type="NCBI Taxonomy" id="412755"/>
    <lineage>
        <taxon>unclassified sequences</taxon>
        <taxon>metagenomes</taxon>
        <taxon>ecological metagenomes</taxon>
    </lineage>
</organism>
<protein>
    <submittedName>
        <fullName evidence="1">Uncharacterized protein</fullName>
    </submittedName>
</protein>
<proteinExistence type="predicted"/>
<dbReference type="EMBL" id="BARW01009843">
    <property type="protein sequence ID" value="GAI85043.1"/>
    <property type="molecule type" value="Genomic_DNA"/>
</dbReference>
<comment type="caution">
    <text evidence="1">The sequence shown here is derived from an EMBL/GenBank/DDBJ whole genome shotgun (WGS) entry which is preliminary data.</text>
</comment>